<keyword evidence="3" id="KW-0158">Chromosome</keyword>
<dbReference type="SUPFAM" id="SSF57903">
    <property type="entry name" value="FYVE/PHD zinc finger"/>
    <property type="match status" value="1"/>
</dbReference>
<dbReference type="Pfam" id="PF20826">
    <property type="entry name" value="PHD_5"/>
    <property type="match status" value="1"/>
</dbReference>
<evidence type="ECO:0000313" key="11">
    <source>
        <dbReference type="EMBL" id="ORY34240.1"/>
    </source>
</evidence>
<dbReference type="Proteomes" id="UP000193986">
    <property type="component" value="Unassembled WGS sequence"/>
</dbReference>
<comment type="subcellular location">
    <subcellularLocation>
        <location evidence="2">Chromosome</location>
    </subcellularLocation>
    <subcellularLocation>
        <location evidence="1">Nucleus</location>
    </subcellularLocation>
</comment>
<feature type="region of interest" description="Disordered" evidence="9">
    <location>
        <begin position="1"/>
        <end position="25"/>
    </location>
</feature>
<dbReference type="SMART" id="SM00249">
    <property type="entry name" value="PHD"/>
    <property type="match status" value="1"/>
</dbReference>
<feature type="compositionally biased region" description="Low complexity" evidence="9">
    <location>
        <begin position="90"/>
        <end position="100"/>
    </location>
</feature>
<feature type="compositionally biased region" description="Acidic residues" evidence="9">
    <location>
        <begin position="493"/>
        <end position="503"/>
    </location>
</feature>
<feature type="region of interest" description="Disordered" evidence="9">
    <location>
        <begin position="693"/>
        <end position="717"/>
    </location>
</feature>
<reference evidence="11 12" key="1">
    <citation type="submission" date="2016-07" db="EMBL/GenBank/DDBJ databases">
        <title>Pervasive Adenine N6-methylation of Active Genes in Fungi.</title>
        <authorList>
            <consortium name="DOE Joint Genome Institute"/>
            <person name="Mondo S.J."/>
            <person name="Dannebaum R.O."/>
            <person name="Kuo R.C."/>
            <person name="Labutti K."/>
            <person name="Haridas S."/>
            <person name="Kuo A."/>
            <person name="Salamov A."/>
            <person name="Ahrendt S.R."/>
            <person name="Lipzen A."/>
            <person name="Sullivan W."/>
            <person name="Andreopoulos W.B."/>
            <person name="Clum A."/>
            <person name="Lindquist E."/>
            <person name="Daum C."/>
            <person name="Ramamoorthy G.K."/>
            <person name="Gryganskyi A."/>
            <person name="Culley D."/>
            <person name="Magnuson J.K."/>
            <person name="James T.Y."/>
            <person name="O'Malley M.A."/>
            <person name="Stajich J.E."/>
            <person name="Spatafora J.W."/>
            <person name="Visel A."/>
            <person name="Grigoriev I.V."/>
        </authorList>
    </citation>
    <scope>NUCLEOTIDE SEQUENCE [LARGE SCALE GENOMIC DNA]</scope>
    <source>
        <strain evidence="11 12">68-887.2</strain>
    </source>
</reference>
<dbReference type="PANTHER" id="PTHR48225:SF7">
    <property type="entry name" value="MEIOSIS-SPECIFIC PROTEIN HOP1"/>
    <property type="match status" value="1"/>
</dbReference>
<dbReference type="Gene3D" id="3.30.40.10">
    <property type="entry name" value="Zinc/RING finger domain, C3HC4 (zinc finger)"/>
    <property type="match status" value="1"/>
</dbReference>
<name>A0A1Y2BI38_9TREE</name>
<evidence type="ECO:0000313" key="12">
    <source>
        <dbReference type="Proteomes" id="UP000193986"/>
    </source>
</evidence>
<dbReference type="Gene3D" id="3.30.900.10">
    <property type="entry name" value="HORMA domain"/>
    <property type="match status" value="1"/>
</dbReference>
<dbReference type="InterPro" id="IPR003511">
    <property type="entry name" value="HORMA_dom"/>
</dbReference>
<proteinExistence type="predicted"/>
<dbReference type="InterPro" id="IPR013083">
    <property type="entry name" value="Znf_RING/FYVE/PHD"/>
</dbReference>
<protein>
    <submittedName>
        <fullName evidence="11">HORMA domain-domain-containing protein</fullName>
    </submittedName>
</protein>
<comment type="caution">
    <text evidence="11">The sequence shown here is derived from an EMBL/GenBank/DDBJ whole genome shotgun (WGS) entry which is preliminary data.</text>
</comment>
<dbReference type="InterPro" id="IPR051294">
    <property type="entry name" value="HORMA_MeioticProgression"/>
</dbReference>
<evidence type="ECO:0000256" key="3">
    <source>
        <dbReference type="ARBA" id="ARBA00022454"/>
    </source>
</evidence>
<evidence type="ECO:0000256" key="8">
    <source>
        <dbReference type="ARBA" id="ARBA00023254"/>
    </source>
</evidence>
<dbReference type="InParanoid" id="A0A1Y2BI38"/>
<dbReference type="AlphaFoldDB" id="A0A1Y2BI38"/>
<dbReference type="GO" id="GO:0007130">
    <property type="term" value="P:synaptonemal complex assembly"/>
    <property type="evidence" value="ECO:0007669"/>
    <property type="project" value="TreeGrafter"/>
</dbReference>
<evidence type="ECO:0000256" key="4">
    <source>
        <dbReference type="ARBA" id="ARBA00022723"/>
    </source>
</evidence>
<dbReference type="STRING" id="71784.A0A1Y2BI38"/>
<dbReference type="InterPro" id="IPR001965">
    <property type="entry name" value="Znf_PHD"/>
</dbReference>
<dbReference type="GO" id="GO:0005694">
    <property type="term" value="C:chromosome"/>
    <property type="evidence" value="ECO:0007669"/>
    <property type="project" value="UniProtKB-SubCell"/>
</dbReference>
<keyword evidence="7" id="KW-0539">Nucleus</keyword>
<evidence type="ECO:0000256" key="2">
    <source>
        <dbReference type="ARBA" id="ARBA00004286"/>
    </source>
</evidence>
<dbReference type="EMBL" id="MCFC01000003">
    <property type="protein sequence ID" value="ORY34240.1"/>
    <property type="molecule type" value="Genomic_DNA"/>
</dbReference>
<feature type="region of interest" description="Disordered" evidence="9">
    <location>
        <begin position="448"/>
        <end position="503"/>
    </location>
</feature>
<sequence>MGGKQKFRPPKPILRTPATTASHSKTVSLAEEQTTSITIQQSLQAVHTVLKAGFGSILWLRGLLDDYNFQDEVLGLPSNDGLIGSSPCDQSQSQSQSQSQGDANTNRKTTLPIKTIRKNETSEGDELASWIDDSVMDAVRRGYLQSLVFFIFEDPDDANNILESYTFNFSYAAETGIPSITFPQALPTGPRLDSPAVSATDVRVAARSMLRKVLMACSCMPELPSRRFVDMKLFYNASTPEHYEAPNFAPTHDALLMGTHRVDEIPLAIHAGGFQTGYHGLTMGAVSVDSEVHIKHCDDSNLSQPVLSERASSHQPLEDARIPTTETVMQPIGQRKGGKIYDLSLQTQEIESVPMEGNVNSRGILLHKPLGGRQICGISQVTQEETARSSIQQSQQLPPLVQESGIGIKASRRKADHDLELTFPRSKPHKQQHKAAVVPSAAGRLAKAKAACTKRKNNTSTKKTSSIHKKITPSRQTRVKKNENFRPSSVDQAEQDAEGETDPEYECTIDENVNCYCGGRDGSIEMIQCDSCMTWVHGICAGLLAVKRVKGSYLCLLCRAKDKADGPTNEAELVAEVAGLHLFRQALHLVWKKKKINSVKNFQRRLFCSADDARNILDRLTIEGFLKPAVRSTKVRVWLDQDTAKVLAYFQDGGEPEAAIFRKISARTKKPADIEMPSTKEGYVSLTDELLHTPPPEERARSITPRPSRMASRGGGVDLTIANGL</sequence>
<dbReference type="PANTHER" id="PTHR48225">
    <property type="entry name" value="HORMA DOMAIN-CONTAINING PROTEIN 1"/>
    <property type="match status" value="1"/>
</dbReference>
<keyword evidence="8" id="KW-0469">Meiosis</keyword>
<feature type="domain" description="HORMA" evidence="10">
    <location>
        <begin position="40"/>
        <end position="285"/>
    </location>
</feature>
<organism evidence="11 12">
    <name type="scientific">Naematelia encephala</name>
    <dbReference type="NCBI Taxonomy" id="71784"/>
    <lineage>
        <taxon>Eukaryota</taxon>
        <taxon>Fungi</taxon>
        <taxon>Dikarya</taxon>
        <taxon>Basidiomycota</taxon>
        <taxon>Agaricomycotina</taxon>
        <taxon>Tremellomycetes</taxon>
        <taxon>Tremellales</taxon>
        <taxon>Naemateliaceae</taxon>
        <taxon>Naematelia</taxon>
    </lineage>
</organism>
<dbReference type="PROSITE" id="PS01359">
    <property type="entry name" value="ZF_PHD_1"/>
    <property type="match status" value="1"/>
</dbReference>
<accession>A0A1Y2BI38</accession>
<evidence type="ECO:0000256" key="9">
    <source>
        <dbReference type="SAM" id="MobiDB-lite"/>
    </source>
</evidence>
<dbReference type="OrthoDB" id="1928087at2759"/>
<dbReference type="SUPFAM" id="SSF56019">
    <property type="entry name" value="The spindle assembly checkpoint protein mad2"/>
    <property type="match status" value="1"/>
</dbReference>
<evidence type="ECO:0000256" key="1">
    <source>
        <dbReference type="ARBA" id="ARBA00004123"/>
    </source>
</evidence>
<keyword evidence="5" id="KW-0863">Zinc-finger</keyword>
<evidence type="ECO:0000256" key="7">
    <source>
        <dbReference type="ARBA" id="ARBA00023242"/>
    </source>
</evidence>
<gene>
    <name evidence="11" type="ORF">BCR39DRAFT_586051</name>
</gene>
<dbReference type="PROSITE" id="PS50815">
    <property type="entry name" value="HORMA"/>
    <property type="match status" value="1"/>
</dbReference>
<dbReference type="GO" id="GO:0005634">
    <property type="term" value="C:nucleus"/>
    <property type="evidence" value="ECO:0007669"/>
    <property type="project" value="UniProtKB-SubCell"/>
</dbReference>
<keyword evidence="6" id="KW-0862">Zinc</keyword>
<evidence type="ECO:0000256" key="5">
    <source>
        <dbReference type="ARBA" id="ARBA00022771"/>
    </source>
</evidence>
<evidence type="ECO:0000256" key="6">
    <source>
        <dbReference type="ARBA" id="ARBA00022833"/>
    </source>
</evidence>
<dbReference type="GO" id="GO:0008270">
    <property type="term" value="F:zinc ion binding"/>
    <property type="evidence" value="ECO:0007669"/>
    <property type="project" value="UniProtKB-KW"/>
</dbReference>
<dbReference type="InterPro" id="IPR036570">
    <property type="entry name" value="HORMA_dom_sf"/>
</dbReference>
<dbReference type="InterPro" id="IPR019786">
    <property type="entry name" value="Zinc_finger_PHD-type_CS"/>
</dbReference>
<dbReference type="Pfam" id="PF02301">
    <property type="entry name" value="HORMA"/>
    <property type="match status" value="1"/>
</dbReference>
<keyword evidence="4" id="KW-0479">Metal-binding</keyword>
<feature type="region of interest" description="Disordered" evidence="9">
    <location>
        <begin position="80"/>
        <end position="111"/>
    </location>
</feature>
<dbReference type="InterPro" id="IPR011011">
    <property type="entry name" value="Znf_FYVE_PHD"/>
</dbReference>
<evidence type="ECO:0000259" key="10">
    <source>
        <dbReference type="PROSITE" id="PS50815"/>
    </source>
</evidence>
<dbReference type="GO" id="GO:0051598">
    <property type="term" value="P:meiotic recombination checkpoint signaling"/>
    <property type="evidence" value="ECO:0007669"/>
    <property type="project" value="TreeGrafter"/>
</dbReference>
<keyword evidence="12" id="KW-1185">Reference proteome</keyword>